<proteinExistence type="predicted"/>
<keyword evidence="3" id="KW-1185">Reference proteome</keyword>
<dbReference type="OrthoDB" id="3037028at2759"/>
<protein>
    <recommendedName>
        <fullName evidence="1">Reverse transcriptase/retrotransposon-derived protein RNase H-like domain-containing protein</fullName>
    </recommendedName>
</protein>
<name>S7PRD7_GLOTA</name>
<dbReference type="Pfam" id="PF17919">
    <property type="entry name" value="RT_RNaseH_2"/>
    <property type="match status" value="1"/>
</dbReference>
<evidence type="ECO:0000259" key="1">
    <source>
        <dbReference type="Pfam" id="PF17919"/>
    </source>
</evidence>
<dbReference type="SUPFAM" id="SSF56672">
    <property type="entry name" value="DNA/RNA polymerases"/>
    <property type="match status" value="1"/>
</dbReference>
<dbReference type="RefSeq" id="XP_007871595.1">
    <property type="nucleotide sequence ID" value="XM_007873404.1"/>
</dbReference>
<dbReference type="eggNOG" id="ENOG502SYVB">
    <property type="taxonomic scope" value="Eukaryota"/>
</dbReference>
<dbReference type="KEGG" id="gtr:GLOTRDRAFT_18503"/>
<feature type="non-terminal residue" evidence="2">
    <location>
        <position position="86"/>
    </location>
</feature>
<feature type="domain" description="Reverse transcriptase/retrotransposon-derived protein RNase H-like" evidence="1">
    <location>
        <begin position="20"/>
        <end position="81"/>
    </location>
</feature>
<gene>
    <name evidence="2" type="ORF">GLOTRDRAFT_18503</name>
</gene>
<dbReference type="GeneID" id="19304957"/>
<dbReference type="OMA" id="AIMMWPS"/>
<dbReference type="InterPro" id="IPR041577">
    <property type="entry name" value="RT_RNaseH_2"/>
</dbReference>
<accession>S7PRD7</accession>
<evidence type="ECO:0000313" key="3">
    <source>
        <dbReference type="Proteomes" id="UP000030669"/>
    </source>
</evidence>
<dbReference type="EMBL" id="KB469452">
    <property type="protein sequence ID" value="EPQ49947.1"/>
    <property type="molecule type" value="Genomic_DNA"/>
</dbReference>
<dbReference type="AlphaFoldDB" id="S7PRD7"/>
<evidence type="ECO:0000313" key="2">
    <source>
        <dbReference type="EMBL" id="EPQ49947.1"/>
    </source>
</evidence>
<dbReference type="HOGENOM" id="CLU_2503858_0_0_1"/>
<sequence length="86" mass="9727">FAHRANALVQLTRKGVPFEWGPEQSLAQEDLKQAVLDSLALRPIDYTSESPVILAVDTSYLAVGYYLCQQDSENSKRRFYSRFGSI</sequence>
<organism evidence="2 3">
    <name type="scientific">Gloeophyllum trabeum (strain ATCC 11539 / FP-39264 / Madison 617)</name>
    <name type="common">Brown rot fungus</name>
    <dbReference type="NCBI Taxonomy" id="670483"/>
    <lineage>
        <taxon>Eukaryota</taxon>
        <taxon>Fungi</taxon>
        <taxon>Dikarya</taxon>
        <taxon>Basidiomycota</taxon>
        <taxon>Agaricomycotina</taxon>
        <taxon>Agaricomycetes</taxon>
        <taxon>Gloeophyllales</taxon>
        <taxon>Gloeophyllaceae</taxon>
        <taxon>Gloeophyllum</taxon>
    </lineage>
</organism>
<dbReference type="InterPro" id="IPR043502">
    <property type="entry name" value="DNA/RNA_pol_sf"/>
</dbReference>
<dbReference type="Proteomes" id="UP000030669">
    <property type="component" value="Unassembled WGS sequence"/>
</dbReference>
<feature type="non-terminal residue" evidence="2">
    <location>
        <position position="1"/>
    </location>
</feature>
<reference evidence="2 3" key="1">
    <citation type="journal article" date="2012" name="Science">
        <title>The Paleozoic origin of enzymatic lignin decomposition reconstructed from 31 fungal genomes.</title>
        <authorList>
            <person name="Floudas D."/>
            <person name="Binder M."/>
            <person name="Riley R."/>
            <person name="Barry K."/>
            <person name="Blanchette R.A."/>
            <person name="Henrissat B."/>
            <person name="Martinez A.T."/>
            <person name="Otillar R."/>
            <person name="Spatafora J.W."/>
            <person name="Yadav J.S."/>
            <person name="Aerts A."/>
            <person name="Benoit I."/>
            <person name="Boyd A."/>
            <person name="Carlson A."/>
            <person name="Copeland A."/>
            <person name="Coutinho P.M."/>
            <person name="de Vries R.P."/>
            <person name="Ferreira P."/>
            <person name="Findley K."/>
            <person name="Foster B."/>
            <person name="Gaskell J."/>
            <person name="Glotzer D."/>
            <person name="Gorecki P."/>
            <person name="Heitman J."/>
            <person name="Hesse C."/>
            <person name="Hori C."/>
            <person name="Igarashi K."/>
            <person name="Jurgens J.A."/>
            <person name="Kallen N."/>
            <person name="Kersten P."/>
            <person name="Kohler A."/>
            <person name="Kuees U."/>
            <person name="Kumar T.K.A."/>
            <person name="Kuo A."/>
            <person name="LaButti K."/>
            <person name="Larrondo L.F."/>
            <person name="Lindquist E."/>
            <person name="Ling A."/>
            <person name="Lombard V."/>
            <person name="Lucas S."/>
            <person name="Lundell T."/>
            <person name="Martin R."/>
            <person name="McLaughlin D.J."/>
            <person name="Morgenstern I."/>
            <person name="Morin E."/>
            <person name="Murat C."/>
            <person name="Nagy L.G."/>
            <person name="Nolan M."/>
            <person name="Ohm R.A."/>
            <person name="Patyshakuliyeva A."/>
            <person name="Rokas A."/>
            <person name="Ruiz-Duenas F.J."/>
            <person name="Sabat G."/>
            <person name="Salamov A."/>
            <person name="Samejima M."/>
            <person name="Schmutz J."/>
            <person name="Slot J.C."/>
            <person name="St John F."/>
            <person name="Stenlid J."/>
            <person name="Sun H."/>
            <person name="Sun S."/>
            <person name="Syed K."/>
            <person name="Tsang A."/>
            <person name="Wiebenga A."/>
            <person name="Young D."/>
            <person name="Pisabarro A."/>
            <person name="Eastwood D.C."/>
            <person name="Martin F."/>
            <person name="Cullen D."/>
            <person name="Grigoriev I.V."/>
            <person name="Hibbett D.S."/>
        </authorList>
    </citation>
    <scope>NUCLEOTIDE SEQUENCE [LARGE SCALE GENOMIC DNA]</scope>
    <source>
        <strain evidence="2 3">ATCC 11539</strain>
    </source>
</reference>